<keyword evidence="3" id="KW-0479">Metal-binding</keyword>
<dbReference type="PANTHER" id="PTHR12992:SF11">
    <property type="entry name" value="MITOCHONDRIAL COENZYME A DIPHOSPHATASE NUDT8"/>
    <property type="match status" value="1"/>
</dbReference>
<evidence type="ECO:0000256" key="4">
    <source>
        <dbReference type="ARBA" id="ARBA00022801"/>
    </source>
</evidence>
<dbReference type="CDD" id="cd03426">
    <property type="entry name" value="NUDIX_CoAse_Nudt7"/>
    <property type="match status" value="1"/>
</dbReference>
<dbReference type="InterPro" id="IPR045121">
    <property type="entry name" value="CoAse"/>
</dbReference>
<evidence type="ECO:0000259" key="7">
    <source>
        <dbReference type="PROSITE" id="PS51462"/>
    </source>
</evidence>
<comment type="cofactor">
    <cofactor evidence="1">
        <name>Mn(2+)</name>
        <dbReference type="ChEBI" id="CHEBI:29035"/>
    </cofactor>
</comment>
<feature type="domain" description="Nudix hydrolase" evidence="7">
    <location>
        <begin position="41"/>
        <end position="175"/>
    </location>
</feature>
<keyword evidence="4" id="KW-0378">Hydrolase</keyword>
<dbReference type="PANTHER" id="PTHR12992">
    <property type="entry name" value="NUDIX HYDROLASE"/>
    <property type="match status" value="1"/>
</dbReference>
<dbReference type="InterPro" id="IPR015797">
    <property type="entry name" value="NUDIX_hydrolase-like_dom_sf"/>
</dbReference>
<keyword evidence="9" id="KW-1185">Reference proteome</keyword>
<evidence type="ECO:0000256" key="5">
    <source>
        <dbReference type="ARBA" id="ARBA00022842"/>
    </source>
</evidence>
<evidence type="ECO:0000256" key="2">
    <source>
        <dbReference type="ARBA" id="ARBA00001946"/>
    </source>
</evidence>
<accession>A0ABY4E0D0</accession>
<evidence type="ECO:0000256" key="6">
    <source>
        <dbReference type="ARBA" id="ARBA00023211"/>
    </source>
</evidence>
<evidence type="ECO:0000256" key="3">
    <source>
        <dbReference type="ARBA" id="ARBA00022723"/>
    </source>
</evidence>
<gene>
    <name evidence="8" type="ORF">LVJ82_16440</name>
</gene>
<protein>
    <submittedName>
        <fullName evidence="8">CoA pyrophosphatase</fullName>
    </submittedName>
</protein>
<dbReference type="InterPro" id="IPR000086">
    <property type="entry name" value="NUDIX_hydrolase_dom"/>
</dbReference>
<dbReference type="SUPFAM" id="SSF55811">
    <property type="entry name" value="Nudix"/>
    <property type="match status" value="1"/>
</dbReference>
<dbReference type="NCBIfam" id="NF007980">
    <property type="entry name" value="PRK10707.1"/>
    <property type="match status" value="1"/>
</dbReference>
<dbReference type="Pfam" id="PF00293">
    <property type="entry name" value="NUDIX"/>
    <property type="match status" value="1"/>
</dbReference>
<dbReference type="Gene3D" id="3.90.79.10">
    <property type="entry name" value="Nucleoside Triphosphate Pyrophosphohydrolase"/>
    <property type="match status" value="1"/>
</dbReference>
<evidence type="ECO:0000256" key="1">
    <source>
        <dbReference type="ARBA" id="ARBA00001936"/>
    </source>
</evidence>
<comment type="cofactor">
    <cofactor evidence="2">
        <name>Mg(2+)</name>
        <dbReference type="ChEBI" id="CHEBI:18420"/>
    </cofactor>
</comment>
<keyword evidence="5" id="KW-0460">Magnesium</keyword>
<keyword evidence="6" id="KW-0464">Manganese</keyword>
<name>A0ABY4E0D0_9NEIS</name>
<proteinExistence type="predicted"/>
<dbReference type="Proteomes" id="UP000832011">
    <property type="component" value="Chromosome"/>
</dbReference>
<evidence type="ECO:0000313" key="9">
    <source>
        <dbReference type="Proteomes" id="UP000832011"/>
    </source>
</evidence>
<organism evidence="8 9">
    <name type="scientific">Vitreoscilla massiliensis</name>
    <dbReference type="NCBI Taxonomy" id="1689272"/>
    <lineage>
        <taxon>Bacteria</taxon>
        <taxon>Pseudomonadati</taxon>
        <taxon>Pseudomonadota</taxon>
        <taxon>Betaproteobacteria</taxon>
        <taxon>Neisseriales</taxon>
        <taxon>Neisseriaceae</taxon>
        <taxon>Vitreoscilla</taxon>
    </lineage>
</organism>
<sequence length="213" mass="23654">MTDAFFDWTLWRRCVSQDLSEVCYPNLQAQLPYLQQLGTDQFRPAAVMVLIEPGSLAQVVLTVRSPQLHQHAGQVSFAGGKKDAADVDIVATAVREAHEELGVPLDSIEVLGQMPPLPTVSAYNVVPIIGLLKPHTNIAPCADEVAKVFMVPLAHLMQPKRYVQYPIIRDKQEFHTVKFTHTEHIWGATATILLALAERYQAYVKEHKHGVAG</sequence>
<dbReference type="PROSITE" id="PS51462">
    <property type="entry name" value="NUDIX"/>
    <property type="match status" value="1"/>
</dbReference>
<dbReference type="RefSeq" id="WP_058357314.1">
    <property type="nucleotide sequence ID" value="NZ_CABKVG010000010.1"/>
</dbReference>
<reference evidence="8 9" key="1">
    <citation type="journal article" date="2022" name="Res Sq">
        <title>Evolution of multicellular longitudinally dividing oral cavity symbionts (Neisseriaceae).</title>
        <authorList>
            <person name="Nyongesa S."/>
            <person name="Weber P."/>
            <person name="Bernet E."/>
            <person name="Pullido F."/>
            <person name="Nieckarz M."/>
            <person name="Delaby M."/>
            <person name="Nieves C."/>
            <person name="Viehboeck T."/>
            <person name="Krause N."/>
            <person name="Rivera-Millot A."/>
            <person name="Nakamura A."/>
            <person name="Vischer N."/>
            <person name="VanNieuwenhze M."/>
            <person name="Brun Y."/>
            <person name="Cava F."/>
            <person name="Bulgheresi S."/>
            <person name="Veyrier F."/>
        </authorList>
    </citation>
    <scope>NUCLEOTIDE SEQUENCE [LARGE SCALE GENOMIC DNA]</scope>
    <source>
        <strain evidence="8 9">SN4</strain>
    </source>
</reference>
<dbReference type="EMBL" id="CP091511">
    <property type="protein sequence ID" value="UOO89012.1"/>
    <property type="molecule type" value="Genomic_DNA"/>
</dbReference>
<evidence type="ECO:0000313" key="8">
    <source>
        <dbReference type="EMBL" id="UOO89012.1"/>
    </source>
</evidence>